<gene>
    <name evidence="4" type="ORF">Premu_2135</name>
</gene>
<proteinExistence type="predicted"/>
<protein>
    <submittedName>
        <fullName evidence="4">Peptidase M75, Imelysin</fullName>
    </submittedName>
</protein>
<name>F8N7X9_9BACT</name>
<dbReference type="InterPro" id="IPR018976">
    <property type="entry name" value="Imelysin-like"/>
</dbReference>
<dbReference type="EMBL" id="GL945017">
    <property type="protein sequence ID" value="EGN57525.1"/>
    <property type="molecule type" value="Genomic_DNA"/>
</dbReference>
<reference evidence="5" key="1">
    <citation type="journal article" date="2011" name="Stand. Genomic Sci.">
        <title>Non-contiguous finished genome sequence of the opportunistic oral pathogen Prevotella multisaccharivorax type strain (PPPA20).</title>
        <authorList>
            <person name="Pati A."/>
            <person name="Gronow S."/>
            <person name="Lu M."/>
            <person name="Lapidus A."/>
            <person name="Nolan M."/>
            <person name="Lucas S."/>
            <person name="Hammon N."/>
            <person name="Deshpande S."/>
            <person name="Cheng J.F."/>
            <person name="Tapia R."/>
            <person name="Han C."/>
            <person name="Goodwin L."/>
            <person name="Pitluck S."/>
            <person name="Liolios K."/>
            <person name="Pagani I."/>
            <person name="Mavromatis K."/>
            <person name="Mikhailova N."/>
            <person name="Huntemann M."/>
            <person name="Chen A."/>
            <person name="Palaniappan K."/>
            <person name="Land M."/>
            <person name="Hauser L."/>
            <person name="Detter J.C."/>
            <person name="Brambilla E.M."/>
            <person name="Rohde M."/>
            <person name="Goker M."/>
            <person name="Woyke T."/>
            <person name="Bristow J."/>
            <person name="Eisen J.A."/>
            <person name="Markowitz V."/>
            <person name="Hugenholtz P."/>
            <person name="Kyrpides N.C."/>
            <person name="Klenk H.P."/>
            <person name="Ivanova N."/>
        </authorList>
    </citation>
    <scope>NUCLEOTIDE SEQUENCE [LARGE SCALE GENOMIC DNA]</scope>
    <source>
        <strain evidence="5">DSM 17128</strain>
    </source>
</reference>
<dbReference type="InterPro" id="IPR038352">
    <property type="entry name" value="Imelysin_sf"/>
</dbReference>
<dbReference type="STRING" id="688246.Premu_2135"/>
<organism evidence="4 5">
    <name type="scientific">Hallella multisaccharivorax DSM 17128</name>
    <dbReference type="NCBI Taxonomy" id="688246"/>
    <lineage>
        <taxon>Bacteria</taxon>
        <taxon>Pseudomonadati</taxon>
        <taxon>Bacteroidota</taxon>
        <taxon>Bacteroidia</taxon>
        <taxon>Bacteroidales</taxon>
        <taxon>Prevotellaceae</taxon>
        <taxon>Hallella</taxon>
    </lineage>
</organism>
<dbReference type="HOGENOM" id="CLU_050043_1_0_10"/>
<keyword evidence="2" id="KW-0732">Signal</keyword>
<evidence type="ECO:0000256" key="2">
    <source>
        <dbReference type="ARBA" id="ARBA00022729"/>
    </source>
</evidence>
<dbReference type="Pfam" id="PF09375">
    <property type="entry name" value="Peptidase_M75"/>
    <property type="match status" value="1"/>
</dbReference>
<dbReference type="InterPro" id="IPR034982">
    <property type="entry name" value="Imelysin-like_IrpA"/>
</dbReference>
<feature type="domain" description="Imelysin-like" evidence="3">
    <location>
        <begin position="43"/>
        <end position="341"/>
    </location>
</feature>
<evidence type="ECO:0000313" key="5">
    <source>
        <dbReference type="Proteomes" id="UP000002772"/>
    </source>
</evidence>
<dbReference type="AlphaFoldDB" id="F8N7X9"/>
<accession>F8N7X9</accession>
<keyword evidence="5" id="KW-1185">Reference proteome</keyword>
<dbReference type="CDD" id="cd14658">
    <property type="entry name" value="Imelysin-like_IrpA"/>
    <property type="match status" value="1"/>
</dbReference>
<evidence type="ECO:0000259" key="3">
    <source>
        <dbReference type="Pfam" id="PF09375"/>
    </source>
</evidence>
<dbReference type="eggNOG" id="COG3489">
    <property type="taxonomic scope" value="Bacteria"/>
</dbReference>
<dbReference type="GO" id="GO:0030313">
    <property type="term" value="C:cell envelope"/>
    <property type="evidence" value="ECO:0007669"/>
    <property type="project" value="UniProtKB-SubCell"/>
</dbReference>
<comment type="subcellular location">
    <subcellularLocation>
        <location evidence="1">Cell envelope</location>
    </subcellularLocation>
</comment>
<dbReference type="Gene3D" id="1.20.1420.20">
    <property type="entry name" value="M75 peptidase, HXXE motif"/>
    <property type="match status" value="1"/>
</dbReference>
<evidence type="ECO:0000313" key="4">
    <source>
        <dbReference type="EMBL" id="EGN57525.1"/>
    </source>
</evidence>
<evidence type="ECO:0000256" key="1">
    <source>
        <dbReference type="ARBA" id="ARBA00004196"/>
    </source>
</evidence>
<dbReference type="Proteomes" id="UP000002772">
    <property type="component" value="Unassembled WGS sequence"/>
</dbReference>
<sequence length="354" mass="39949">MPVVLSVVLVLAAACSSEDSNDNPVETITLETAVTHAIDSVVIPSYRELVKEEESYYSRLSDAEYASLTQSQLEAICKSFLHARSRYECTEAFFFGADAHFYVDADINQWPLDVIRCRQLLSSNAPLEDMSDWDASIVGWHGIEYVLFRNGSPRKVADITEREWKYLQTLSRNLRLRCLQLLCGWDKDAPQIYRDLLTAARLEYTSPHGNDYRTYMLAAYTPLQNFSAMLIGDHGLMGLSDEIADTKLGRPYNNNDANYIESPYSYQSVNDLVYNVKSIRNLWSALKPYVSTVSADKAKEVDAAIDNLETALKLIKSPFAQHIRDAEVSAAIEKSEALSKILDETNELVTKIKQ</sequence>